<dbReference type="PANTHER" id="PTHR24185">
    <property type="entry name" value="CALCIUM-INDEPENDENT PHOSPHOLIPASE A2-GAMMA"/>
    <property type="match status" value="1"/>
</dbReference>
<dbReference type="Pfam" id="PF01734">
    <property type="entry name" value="Patatin"/>
    <property type="match status" value="1"/>
</dbReference>
<proteinExistence type="predicted"/>
<protein>
    <recommendedName>
        <fullName evidence="6">PNPLA domain-containing protein</fullName>
    </recommendedName>
</protein>
<dbReference type="EMBL" id="CM000645">
    <property type="protein sequence ID" value="EED90234.1"/>
    <property type="molecule type" value="Genomic_DNA"/>
</dbReference>
<dbReference type="eggNOG" id="KOG4231">
    <property type="taxonomic scope" value="Eukaryota"/>
</dbReference>
<dbReference type="GO" id="GO:0016042">
    <property type="term" value="P:lipid catabolic process"/>
    <property type="evidence" value="ECO:0007669"/>
    <property type="project" value="UniProtKB-UniRule"/>
</dbReference>
<dbReference type="PANTHER" id="PTHR24185:SF1">
    <property type="entry name" value="CALCIUM-INDEPENDENT PHOSPHOLIPASE A2-GAMMA"/>
    <property type="match status" value="1"/>
</dbReference>
<reference evidence="7 8" key="2">
    <citation type="journal article" date="2008" name="Nature">
        <title>The Phaeodactylum genome reveals the evolutionary history of diatom genomes.</title>
        <authorList>
            <person name="Bowler C."/>
            <person name="Allen A.E."/>
            <person name="Badger J.H."/>
            <person name="Grimwood J."/>
            <person name="Jabbari K."/>
            <person name="Kuo A."/>
            <person name="Maheswari U."/>
            <person name="Martens C."/>
            <person name="Maumus F."/>
            <person name="Otillar R.P."/>
            <person name="Rayko E."/>
            <person name="Salamov A."/>
            <person name="Vandepoele K."/>
            <person name="Beszteri B."/>
            <person name="Gruber A."/>
            <person name="Heijde M."/>
            <person name="Katinka M."/>
            <person name="Mock T."/>
            <person name="Valentin K."/>
            <person name="Verret F."/>
            <person name="Berges J.A."/>
            <person name="Brownlee C."/>
            <person name="Cadoret J.P."/>
            <person name="Chiovitti A."/>
            <person name="Choi C.J."/>
            <person name="Coesel S."/>
            <person name="De Martino A."/>
            <person name="Detter J.C."/>
            <person name="Durkin C."/>
            <person name="Falciatore A."/>
            <person name="Fournet J."/>
            <person name="Haruta M."/>
            <person name="Huysman M.J."/>
            <person name="Jenkins B.D."/>
            <person name="Jiroutova K."/>
            <person name="Jorgensen R.E."/>
            <person name="Joubert Y."/>
            <person name="Kaplan A."/>
            <person name="Kroger N."/>
            <person name="Kroth P.G."/>
            <person name="La Roche J."/>
            <person name="Lindquist E."/>
            <person name="Lommer M."/>
            <person name="Martin-Jezequel V."/>
            <person name="Lopez P.J."/>
            <person name="Lucas S."/>
            <person name="Mangogna M."/>
            <person name="McGinnis K."/>
            <person name="Medlin L.K."/>
            <person name="Montsant A."/>
            <person name="Oudot-Le Secq M.P."/>
            <person name="Napoli C."/>
            <person name="Obornik M."/>
            <person name="Parker M.S."/>
            <person name="Petit J.L."/>
            <person name="Porcel B.M."/>
            <person name="Poulsen N."/>
            <person name="Robison M."/>
            <person name="Rychlewski L."/>
            <person name="Rynearson T.A."/>
            <person name="Schmutz J."/>
            <person name="Shapiro H."/>
            <person name="Siaut M."/>
            <person name="Stanley M."/>
            <person name="Sussman M.R."/>
            <person name="Taylor A.R."/>
            <person name="Vardi A."/>
            <person name="von Dassow P."/>
            <person name="Vyverman W."/>
            <person name="Willis A."/>
            <person name="Wyrwicz L.S."/>
            <person name="Rokhsar D.S."/>
            <person name="Weissenbach J."/>
            <person name="Armbrust E.V."/>
            <person name="Green B.R."/>
            <person name="Van de Peer Y."/>
            <person name="Grigoriev I.V."/>
        </authorList>
    </citation>
    <scope>NUCLEOTIDE SEQUENCE [LARGE SCALE GENOMIC DNA]</scope>
    <source>
        <strain evidence="7 8">CCMP1335</strain>
    </source>
</reference>
<dbReference type="InterPro" id="IPR016035">
    <property type="entry name" value="Acyl_Trfase/lysoPLipase"/>
</dbReference>
<feature type="chain" id="PRO_5002869146" description="PNPLA domain-containing protein" evidence="5">
    <location>
        <begin position="22"/>
        <end position="842"/>
    </location>
</feature>
<evidence type="ECO:0000256" key="1">
    <source>
        <dbReference type="ARBA" id="ARBA00022801"/>
    </source>
</evidence>
<dbReference type="Gene3D" id="3.40.1090.10">
    <property type="entry name" value="Cytosolic phospholipase A2 catalytic domain"/>
    <property type="match status" value="1"/>
</dbReference>
<evidence type="ECO:0000256" key="4">
    <source>
        <dbReference type="PROSITE-ProRule" id="PRU01161"/>
    </source>
</evidence>
<dbReference type="InParanoid" id="B8C870"/>
<dbReference type="Proteomes" id="UP000001449">
    <property type="component" value="Chromosome 9"/>
</dbReference>
<keyword evidence="2 4" id="KW-0442">Lipid degradation</keyword>
<keyword evidence="1 4" id="KW-0378">Hydrolase</keyword>
<dbReference type="RefSeq" id="XP_002292259.1">
    <property type="nucleotide sequence ID" value="XM_002292223.1"/>
</dbReference>
<accession>B8C870</accession>
<dbReference type="GO" id="GO:0006631">
    <property type="term" value="P:fatty acid metabolic process"/>
    <property type="evidence" value="ECO:0000318"/>
    <property type="project" value="GO_Central"/>
</dbReference>
<dbReference type="HOGENOM" id="CLU_338205_0_0_1"/>
<dbReference type="AlphaFoldDB" id="B8C870"/>
<evidence type="ECO:0000256" key="2">
    <source>
        <dbReference type="ARBA" id="ARBA00022963"/>
    </source>
</evidence>
<feature type="active site" description="Nucleophile" evidence="4">
    <location>
        <position position="496"/>
    </location>
</feature>
<evidence type="ECO:0000256" key="3">
    <source>
        <dbReference type="ARBA" id="ARBA00023098"/>
    </source>
</evidence>
<feature type="signal peptide" evidence="5">
    <location>
        <begin position="1"/>
        <end position="21"/>
    </location>
</feature>
<feature type="short sequence motif" description="GXGXXG" evidence="4">
    <location>
        <begin position="461"/>
        <end position="466"/>
    </location>
</feature>
<feature type="short sequence motif" description="GXSXG" evidence="4">
    <location>
        <begin position="494"/>
        <end position="498"/>
    </location>
</feature>
<dbReference type="GO" id="GO:0004620">
    <property type="term" value="F:phospholipase activity"/>
    <property type="evidence" value="ECO:0000318"/>
    <property type="project" value="GO_Central"/>
</dbReference>
<sequence>MAVSILWGCLPFSFISTGASAHLNIPAFANSKYRSIHQFKVSHQLPPSLFYTTESIEQTSELPTSPEEDDTASITEESTIEDNKDWISATRTLGSLFLRQEDANRDPAETANNRAEIEFTSFPFQENSMTSYLLKLKRQEEDNREKNKGKKLLEKDRMVGPTRSNVFRIDQKIARELDESVFTLPISGDGLMGDLEVLPMIEHECDGSAKPFENTLKAKDMLRLSSPEHYEDRIGRDMRHLGVSIAATIDKPWQWKLFFDEGGGVLPLLECIRDGARSVEKGGADFVDGDIEGTSSLMEQHEASFAAACTACRALRDLSALSKDFAAVVTDDILKKREPNVVGSEPVSALVAEGGDELMLAMVVASDRAVTTLRSTSGLIEEVLECSSYAPSERFKRKWIRKPLGFIKERIPSLAKTQMNTNLLRSRLQEDANKLLAAIGHNVWVPKLPGQRGLRILSLDGGGTRGIAAVTSIRHIVEAMGGVEVCDAFDMIVGTSTGAIVAFLVGLRRESAADARIRYDTLIKRIFVKSLLKPIMLATTTASYDEANLMDVLQEILKDDGMLDSRANPEVPLITAVSSKMSSTPSQLCLLRNYNYGGGELNDSFCIDPIKARQRLGLEHDDVEESFPSTEPDGQTTVIKCAPRTGIGSRYPGSFRVTQKIALRATTAAPTFFKPLLSFEELYVDGGIVASNPTAVAVHEARSVFPGVPLELIVSVGTGVFEEIKVPPRVGWDGVVAQILDSATDAEQVHHVLEDVFGEGRTAQLRGTKMDSTAYFRFNAIVGKPDSFPIDEIDPVRLQELCNIVDRYMAEEKQQQKLKQLGNLIHPPSIFQRAFRRLTHEK</sequence>
<dbReference type="OMA" id="WISIRSH"/>
<dbReference type="PROSITE" id="PS51635">
    <property type="entry name" value="PNPLA"/>
    <property type="match status" value="1"/>
</dbReference>
<evidence type="ECO:0000313" key="8">
    <source>
        <dbReference type="Proteomes" id="UP000001449"/>
    </source>
</evidence>
<dbReference type="InterPro" id="IPR002641">
    <property type="entry name" value="PNPLA_dom"/>
</dbReference>
<feature type="short sequence motif" description="DGA/G" evidence="4">
    <location>
        <begin position="685"/>
        <end position="687"/>
    </location>
</feature>
<evidence type="ECO:0000256" key="5">
    <source>
        <dbReference type="SAM" id="SignalP"/>
    </source>
</evidence>
<gene>
    <name evidence="7" type="ORF">THAPSDRAFT_23984</name>
</gene>
<dbReference type="GeneID" id="7443550"/>
<dbReference type="KEGG" id="tps:THAPSDRAFT_23984"/>
<feature type="domain" description="PNPLA" evidence="6">
    <location>
        <begin position="457"/>
        <end position="698"/>
    </location>
</feature>
<dbReference type="STRING" id="35128.B8C870"/>
<keyword evidence="5" id="KW-0732">Signal</keyword>
<keyword evidence="3 4" id="KW-0443">Lipid metabolism</keyword>
<name>B8C870_THAPS</name>
<dbReference type="SUPFAM" id="SSF52151">
    <property type="entry name" value="FabD/lysophospholipase-like"/>
    <property type="match status" value="1"/>
</dbReference>
<evidence type="ECO:0000313" key="7">
    <source>
        <dbReference type="EMBL" id="EED90234.1"/>
    </source>
</evidence>
<dbReference type="PaxDb" id="35128-Thaps23984"/>
<keyword evidence="8" id="KW-1185">Reference proteome</keyword>
<feature type="active site" description="Proton acceptor" evidence="4">
    <location>
        <position position="685"/>
    </location>
</feature>
<reference evidence="7 8" key="1">
    <citation type="journal article" date="2004" name="Science">
        <title>The genome of the diatom Thalassiosira pseudonana: ecology, evolution, and metabolism.</title>
        <authorList>
            <person name="Armbrust E.V."/>
            <person name="Berges J.A."/>
            <person name="Bowler C."/>
            <person name="Green B.R."/>
            <person name="Martinez D."/>
            <person name="Putnam N.H."/>
            <person name="Zhou S."/>
            <person name="Allen A.E."/>
            <person name="Apt K.E."/>
            <person name="Bechner M."/>
            <person name="Brzezinski M.A."/>
            <person name="Chaal B.K."/>
            <person name="Chiovitti A."/>
            <person name="Davis A.K."/>
            <person name="Demarest M.S."/>
            <person name="Detter J.C."/>
            <person name="Glavina T."/>
            <person name="Goodstein D."/>
            <person name="Hadi M.Z."/>
            <person name="Hellsten U."/>
            <person name="Hildebrand M."/>
            <person name="Jenkins B.D."/>
            <person name="Jurka J."/>
            <person name="Kapitonov V.V."/>
            <person name="Kroger N."/>
            <person name="Lau W.W."/>
            <person name="Lane T.W."/>
            <person name="Larimer F.W."/>
            <person name="Lippmeier J.C."/>
            <person name="Lucas S."/>
            <person name="Medina M."/>
            <person name="Montsant A."/>
            <person name="Obornik M."/>
            <person name="Parker M.S."/>
            <person name="Palenik B."/>
            <person name="Pazour G.J."/>
            <person name="Richardson P.M."/>
            <person name="Rynearson T.A."/>
            <person name="Saito M.A."/>
            <person name="Schwartz D.C."/>
            <person name="Thamatrakoln K."/>
            <person name="Valentin K."/>
            <person name="Vardi A."/>
            <person name="Wilkerson F.P."/>
            <person name="Rokhsar D.S."/>
        </authorList>
    </citation>
    <scope>NUCLEOTIDE SEQUENCE [LARGE SCALE GENOMIC DNA]</scope>
    <source>
        <strain evidence="7 8">CCMP1335</strain>
    </source>
</reference>
<organism evidence="7 8">
    <name type="scientific">Thalassiosira pseudonana</name>
    <name type="common">Marine diatom</name>
    <name type="synonym">Cyclotella nana</name>
    <dbReference type="NCBI Taxonomy" id="35128"/>
    <lineage>
        <taxon>Eukaryota</taxon>
        <taxon>Sar</taxon>
        <taxon>Stramenopiles</taxon>
        <taxon>Ochrophyta</taxon>
        <taxon>Bacillariophyta</taxon>
        <taxon>Coscinodiscophyceae</taxon>
        <taxon>Thalassiosirophycidae</taxon>
        <taxon>Thalassiosirales</taxon>
        <taxon>Thalassiosiraceae</taxon>
        <taxon>Thalassiosira</taxon>
    </lineage>
</organism>
<dbReference type="GO" id="GO:0016020">
    <property type="term" value="C:membrane"/>
    <property type="evidence" value="ECO:0000318"/>
    <property type="project" value="GO_Central"/>
</dbReference>
<evidence type="ECO:0000259" key="6">
    <source>
        <dbReference type="PROSITE" id="PS51635"/>
    </source>
</evidence>